<organism evidence="6 7">
    <name type="scientific">Psychroflexus maritimus</name>
    <dbReference type="NCBI Taxonomy" id="2714865"/>
    <lineage>
        <taxon>Bacteria</taxon>
        <taxon>Pseudomonadati</taxon>
        <taxon>Bacteroidota</taxon>
        <taxon>Flavobacteriia</taxon>
        <taxon>Flavobacteriales</taxon>
        <taxon>Flavobacteriaceae</taxon>
        <taxon>Psychroflexus</taxon>
    </lineage>
</organism>
<dbReference type="Proteomes" id="UP000643701">
    <property type="component" value="Unassembled WGS sequence"/>
</dbReference>
<dbReference type="GO" id="GO:0006396">
    <property type="term" value="P:RNA processing"/>
    <property type="evidence" value="ECO:0007669"/>
    <property type="project" value="InterPro"/>
</dbReference>
<keyword evidence="2 6" id="KW-0489">Methyltransferase</keyword>
<dbReference type="Gene3D" id="3.30.1330.30">
    <property type="match status" value="1"/>
</dbReference>
<dbReference type="Pfam" id="PF00588">
    <property type="entry name" value="SpoU_methylase"/>
    <property type="match status" value="1"/>
</dbReference>
<dbReference type="PANTHER" id="PTHR43191:SF2">
    <property type="entry name" value="RRNA METHYLTRANSFERASE 3, MITOCHONDRIAL"/>
    <property type="match status" value="1"/>
</dbReference>
<dbReference type="InterPro" id="IPR053888">
    <property type="entry name" value="MRM3-like_sub_bind"/>
</dbReference>
<evidence type="ECO:0000259" key="4">
    <source>
        <dbReference type="Pfam" id="PF00588"/>
    </source>
</evidence>
<feature type="domain" description="tRNA/rRNA methyltransferase SpoU type" evidence="4">
    <location>
        <begin position="116"/>
        <end position="255"/>
    </location>
</feature>
<name>A0A967AEM2_9FLAO</name>
<dbReference type="AlphaFoldDB" id="A0A967AEM2"/>
<comment type="caution">
    <text evidence="6">The sequence shown here is derived from an EMBL/GenBank/DDBJ whole genome shotgun (WGS) entry which is preliminary data.</text>
</comment>
<dbReference type="Pfam" id="PF22435">
    <property type="entry name" value="MRM3-like_sub_bind"/>
    <property type="match status" value="1"/>
</dbReference>
<dbReference type="InterPro" id="IPR029028">
    <property type="entry name" value="Alpha/beta_knot_MTases"/>
</dbReference>
<evidence type="ECO:0000256" key="1">
    <source>
        <dbReference type="ARBA" id="ARBA00007228"/>
    </source>
</evidence>
<evidence type="ECO:0000313" key="7">
    <source>
        <dbReference type="Proteomes" id="UP000643701"/>
    </source>
</evidence>
<comment type="similarity">
    <text evidence="1">Belongs to the class IV-like SAM-binding methyltransferase superfamily. RNA methyltransferase TrmH family.</text>
</comment>
<protein>
    <submittedName>
        <fullName evidence="6">RNA methyltransferase</fullName>
    </submittedName>
</protein>
<gene>
    <name evidence="6" type="ORF">G7034_11395</name>
</gene>
<evidence type="ECO:0000259" key="5">
    <source>
        <dbReference type="Pfam" id="PF22435"/>
    </source>
</evidence>
<dbReference type="GO" id="GO:0003723">
    <property type="term" value="F:RNA binding"/>
    <property type="evidence" value="ECO:0007669"/>
    <property type="project" value="InterPro"/>
</dbReference>
<dbReference type="RefSeq" id="WP_166401084.1">
    <property type="nucleotide sequence ID" value="NZ_JAANAS010000116.1"/>
</dbReference>
<dbReference type="InterPro" id="IPR001537">
    <property type="entry name" value="SpoU_MeTrfase"/>
</dbReference>
<dbReference type="GO" id="GO:0008173">
    <property type="term" value="F:RNA methyltransferase activity"/>
    <property type="evidence" value="ECO:0007669"/>
    <property type="project" value="InterPro"/>
</dbReference>
<keyword evidence="7" id="KW-1185">Reference proteome</keyword>
<accession>A0A967AEM2</accession>
<dbReference type="CDD" id="cd18104">
    <property type="entry name" value="SpoU-like_RNA-MTase"/>
    <property type="match status" value="1"/>
</dbReference>
<evidence type="ECO:0000313" key="6">
    <source>
        <dbReference type="EMBL" id="NGZ90852.1"/>
    </source>
</evidence>
<dbReference type="GO" id="GO:0032259">
    <property type="term" value="P:methylation"/>
    <property type="evidence" value="ECO:0007669"/>
    <property type="project" value="UniProtKB-KW"/>
</dbReference>
<dbReference type="SUPFAM" id="SSF55315">
    <property type="entry name" value="L30e-like"/>
    <property type="match status" value="1"/>
</dbReference>
<proteinExistence type="inferred from homology"/>
<reference evidence="6" key="1">
    <citation type="submission" date="2020-03" db="EMBL/GenBank/DDBJ databases">
        <title>Psychroflexus Maritimus sp. nov., isolate from marine sediment.</title>
        <authorList>
            <person name="Zhong Y.-L."/>
        </authorList>
    </citation>
    <scope>NUCLEOTIDE SEQUENCE</scope>
    <source>
        <strain evidence="6">C1</strain>
    </source>
</reference>
<evidence type="ECO:0000256" key="3">
    <source>
        <dbReference type="ARBA" id="ARBA00022679"/>
    </source>
</evidence>
<dbReference type="EMBL" id="JAANAS010000116">
    <property type="protein sequence ID" value="NGZ90852.1"/>
    <property type="molecule type" value="Genomic_DNA"/>
</dbReference>
<feature type="domain" description="MRM3-like substrate binding" evidence="5">
    <location>
        <begin position="9"/>
        <end position="96"/>
    </location>
</feature>
<dbReference type="SUPFAM" id="SSF75217">
    <property type="entry name" value="alpha/beta knot"/>
    <property type="match status" value="1"/>
</dbReference>
<dbReference type="Gene3D" id="3.40.1280.10">
    <property type="match status" value="1"/>
</dbReference>
<evidence type="ECO:0000256" key="2">
    <source>
        <dbReference type="ARBA" id="ARBA00022603"/>
    </source>
</evidence>
<dbReference type="InterPro" id="IPR029064">
    <property type="entry name" value="Ribosomal_eL30-like_sf"/>
</dbReference>
<dbReference type="InterPro" id="IPR051259">
    <property type="entry name" value="rRNA_Methyltransferase"/>
</dbReference>
<dbReference type="PANTHER" id="PTHR43191">
    <property type="entry name" value="RRNA METHYLTRANSFERASE 3"/>
    <property type="match status" value="1"/>
</dbReference>
<dbReference type="InterPro" id="IPR029026">
    <property type="entry name" value="tRNA_m1G_MTases_N"/>
</dbReference>
<sequence length="265" mass="28923">MKHITSFQNPSIKNLLQLQSKSKQRRKQNVFVVEGQQEVDLCQSSGFEFVEVYFCPELYDEAKLKSVALNNAEVNSVSEKIYQKIAYRGGTEGIIAIVKAKKSTIAEVKFANQTPLILVVEAPEKPGNIGALLRTADASGVDAVLIADLKTDLYHPNTIRSSVGTVFTNQIGVGTSTEIINFLQSNSIAIYAAILQEAKDYTAIDFTSASALVVGTESSGLTEQWREASRQNIIIPMQGKVDSMNVSVATGVLLFEAVRQRKTST</sequence>
<keyword evidence="3" id="KW-0808">Transferase</keyword>